<dbReference type="SUPFAM" id="SSF53720">
    <property type="entry name" value="ALDH-like"/>
    <property type="match status" value="1"/>
</dbReference>
<evidence type="ECO:0000313" key="4">
    <source>
        <dbReference type="EMBL" id="AYF98824.1"/>
    </source>
</evidence>
<dbReference type="FunFam" id="3.40.605.10:FF:000007">
    <property type="entry name" value="NAD/NADP-dependent betaine aldehyde dehydrogenase"/>
    <property type="match status" value="1"/>
</dbReference>
<proteinExistence type="inferred from homology"/>
<dbReference type="Gene3D" id="3.40.605.10">
    <property type="entry name" value="Aldehyde Dehydrogenase, Chain A, domain 1"/>
    <property type="match status" value="1"/>
</dbReference>
<organism evidence="4 5">
    <name type="scientific">Protaetiibacter intestinalis</name>
    <dbReference type="NCBI Taxonomy" id="2419774"/>
    <lineage>
        <taxon>Bacteria</taxon>
        <taxon>Bacillati</taxon>
        <taxon>Actinomycetota</taxon>
        <taxon>Actinomycetes</taxon>
        <taxon>Micrococcales</taxon>
        <taxon>Microbacteriaceae</taxon>
        <taxon>Protaetiibacter</taxon>
    </lineage>
</organism>
<evidence type="ECO:0000256" key="1">
    <source>
        <dbReference type="ARBA" id="ARBA00009986"/>
    </source>
</evidence>
<dbReference type="OrthoDB" id="3954161at2"/>
<feature type="domain" description="Aldehyde dehydrogenase" evidence="3">
    <location>
        <begin position="23"/>
        <end position="481"/>
    </location>
</feature>
<comment type="similarity">
    <text evidence="1">Belongs to the aldehyde dehydrogenase family.</text>
</comment>
<dbReference type="Proteomes" id="UP000278886">
    <property type="component" value="Chromosome"/>
</dbReference>
<dbReference type="RefSeq" id="WP_120763193.1">
    <property type="nucleotide sequence ID" value="NZ_CP032630.1"/>
</dbReference>
<dbReference type="InterPro" id="IPR016160">
    <property type="entry name" value="Ald_DH_CS_CYS"/>
</dbReference>
<reference evidence="5" key="1">
    <citation type="submission" date="2018-09" db="EMBL/GenBank/DDBJ databases">
        <title>Genome sequencing of strain 2DFWR-13.</title>
        <authorList>
            <person name="Heo J."/>
            <person name="Kim S.-J."/>
            <person name="Kwon S.-W."/>
        </authorList>
    </citation>
    <scope>NUCLEOTIDE SEQUENCE [LARGE SCALE GENOMIC DNA]</scope>
    <source>
        <strain evidence="5">2DFWR-13</strain>
    </source>
</reference>
<dbReference type="KEGG" id="lyd:D7I47_11550"/>
<dbReference type="GO" id="GO:0004777">
    <property type="term" value="F:succinate-semialdehyde dehydrogenase (NAD+) activity"/>
    <property type="evidence" value="ECO:0007669"/>
    <property type="project" value="TreeGrafter"/>
</dbReference>
<dbReference type="InterPro" id="IPR015590">
    <property type="entry name" value="Aldehyde_DH_dom"/>
</dbReference>
<dbReference type="FunFam" id="3.40.309.10:FF:000004">
    <property type="entry name" value="Succinate-semialdehyde dehydrogenase I"/>
    <property type="match status" value="1"/>
</dbReference>
<evidence type="ECO:0000259" key="3">
    <source>
        <dbReference type="Pfam" id="PF00171"/>
    </source>
</evidence>
<dbReference type="InterPro" id="IPR016162">
    <property type="entry name" value="Ald_DH_N"/>
</dbReference>
<evidence type="ECO:0000313" key="5">
    <source>
        <dbReference type="Proteomes" id="UP000278886"/>
    </source>
</evidence>
<evidence type="ECO:0000256" key="2">
    <source>
        <dbReference type="ARBA" id="ARBA00023002"/>
    </source>
</evidence>
<dbReference type="Pfam" id="PF00171">
    <property type="entry name" value="Aldedh"/>
    <property type="match status" value="1"/>
</dbReference>
<dbReference type="PANTHER" id="PTHR43353:SF5">
    <property type="entry name" value="SUCCINATE-SEMIALDEHYDE DEHYDROGENASE, MITOCHONDRIAL"/>
    <property type="match status" value="1"/>
</dbReference>
<sequence length="491" mass="52155">MSLAAAEAAAVAAVPTTLLIDGWREAEGGATFAVDDPSTGETIAHVADGSVADAELALATAADAQNRWGRTPPRERADILRRCYELMLERSDELALVMTLEMGKPLAESHAEVAYAADYLRWFSEEAVRINGRWSVAPDGASRIWTMRKPVGPALLVTPWNFPLAMGTRKLGPALAAGCTAIVKPAKQTPLSMLALGALLLEAGLPADVVSIVTTRDSRSVVARLMGDARLRKLSFTGSTEVGRELVRQSAERMLRLSLELGGNGPFIVFDDADLDVAVEAAMRAKLRNNGEACTAANRIFVQEGVRAQFVDRLVEAFAGVRIGRGTEPGVGIGPLIDTAAVAKVEELVGAATSAGAVVRFRGEIPRGAGSYYPHTVVDAVPHDSRLVTEEIFGPVAPVVGFSDEDEVLSWANSSEYGLASYVFTRDLDRAVRVAERLETGMIGLNRGVLSNVAAPFGGWKSSGYGREGGSEGIEEYLETSYIALDAGRLG</sequence>
<dbReference type="PROSITE" id="PS00070">
    <property type="entry name" value="ALDEHYDE_DEHYDR_CYS"/>
    <property type="match status" value="1"/>
</dbReference>
<dbReference type="CDD" id="cd07103">
    <property type="entry name" value="ALDH_F5_SSADH_GabD"/>
    <property type="match status" value="1"/>
</dbReference>
<dbReference type="InterPro" id="IPR050740">
    <property type="entry name" value="Aldehyde_DH_Superfamily"/>
</dbReference>
<dbReference type="InterPro" id="IPR016161">
    <property type="entry name" value="Ald_DH/histidinol_DH"/>
</dbReference>
<dbReference type="EMBL" id="CP032630">
    <property type="protein sequence ID" value="AYF98824.1"/>
    <property type="molecule type" value="Genomic_DNA"/>
</dbReference>
<dbReference type="PANTHER" id="PTHR43353">
    <property type="entry name" value="SUCCINATE-SEMIALDEHYDE DEHYDROGENASE, MITOCHONDRIAL"/>
    <property type="match status" value="1"/>
</dbReference>
<dbReference type="GO" id="GO:0009450">
    <property type="term" value="P:gamma-aminobutyric acid catabolic process"/>
    <property type="evidence" value="ECO:0007669"/>
    <property type="project" value="TreeGrafter"/>
</dbReference>
<dbReference type="Gene3D" id="3.40.309.10">
    <property type="entry name" value="Aldehyde Dehydrogenase, Chain A, domain 2"/>
    <property type="match status" value="1"/>
</dbReference>
<keyword evidence="2" id="KW-0560">Oxidoreductase</keyword>
<protein>
    <submittedName>
        <fullName evidence="4">NAD-dependent succinate-semialdehyde dehydrogenase</fullName>
    </submittedName>
</protein>
<gene>
    <name evidence="4" type="ORF">D7I47_11550</name>
</gene>
<dbReference type="AlphaFoldDB" id="A0A387B559"/>
<dbReference type="InterPro" id="IPR016163">
    <property type="entry name" value="Ald_DH_C"/>
</dbReference>
<name>A0A387B559_9MICO</name>
<keyword evidence="5" id="KW-1185">Reference proteome</keyword>
<accession>A0A387B559</accession>